<comment type="caution">
    <text evidence="1">The sequence shown here is derived from an EMBL/GenBank/DDBJ whole genome shotgun (WGS) entry which is preliminary data.</text>
</comment>
<evidence type="ECO:0000313" key="1">
    <source>
        <dbReference type="EMBL" id="OVA11055.1"/>
    </source>
</evidence>
<dbReference type="AlphaFoldDB" id="A0A200QKS9"/>
<sequence length="224" mass="24175">MIEDRKREVGTVTGHQAGIMTVIGRIALVAESGKGIMIVGAETVIGTTTGIVVIEKGIQNDLAVMTRGAVGVHVHGRGTALVEIMIVTVELILVDSIKRDFVKRGARVGTKALEREVVVVVTGDDGGVYLIGMVVCVSLQVSLTGGPHFKQPGRLPPQGVSVAVLISRFWLQRSKSLGFGNEQPRTKKSHPLDHHFRNCPMTDLLIDREPIEVIPPVHCIVLFQ</sequence>
<organism evidence="1 2">
    <name type="scientific">Macleaya cordata</name>
    <name type="common">Five-seeded plume-poppy</name>
    <name type="synonym">Bocconia cordata</name>
    <dbReference type="NCBI Taxonomy" id="56857"/>
    <lineage>
        <taxon>Eukaryota</taxon>
        <taxon>Viridiplantae</taxon>
        <taxon>Streptophyta</taxon>
        <taxon>Embryophyta</taxon>
        <taxon>Tracheophyta</taxon>
        <taxon>Spermatophyta</taxon>
        <taxon>Magnoliopsida</taxon>
        <taxon>Ranunculales</taxon>
        <taxon>Papaveraceae</taxon>
        <taxon>Papaveroideae</taxon>
        <taxon>Macleaya</taxon>
    </lineage>
</organism>
<accession>A0A200QKS9</accession>
<reference evidence="1 2" key="1">
    <citation type="journal article" date="2017" name="Mol. Plant">
        <title>The Genome of Medicinal Plant Macleaya cordata Provides New Insights into Benzylisoquinoline Alkaloids Metabolism.</title>
        <authorList>
            <person name="Liu X."/>
            <person name="Liu Y."/>
            <person name="Huang P."/>
            <person name="Ma Y."/>
            <person name="Qing Z."/>
            <person name="Tang Q."/>
            <person name="Cao H."/>
            <person name="Cheng P."/>
            <person name="Zheng Y."/>
            <person name="Yuan Z."/>
            <person name="Zhou Y."/>
            <person name="Liu J."/>
            <person name="Tang Z."/>
            <person name="Zhuo Y."/>
            <person name="Zhang Y."/>
            <person name="Yu L."/>
            <person name="Huang J."/>
            <person name="Yang P."/>
            <person name="Peng Q."/>
            <person name="Zhang J."/>
            <person name="Jiang W."/>
            <person name="Zhang Z."/>
            <person name="Lin K."/>
            <person name="Ro D.K."/>
            <person name="Chen X."/>
            <person name="Xiong X."/>
            <person name="Shang Y."/>
            <person name="Huang S."/>
            <person name="Zeng J."/>
        </authorList>
    </citation>
    <scope>NUCLEOTIDE SEQUENCE [LARGE SCALE GENOMIC DNA]</scope>
    <source>
        <strain evidence="2">cv. BLH2017</strain>
        <tissue evidence="1">Root</tissue>
    </source>
</reference>
<protein>
    <submittedName>
        <fullName evidence="1">Uncharacterized protein</fullName>
    </submittedName>
</protein>
<dbReference type="EMBL" id="MVGT01001732">
    <property type="protein sequence ID" value="OVA11055.1"/>
    <property type="molecule type" value="Genomic_DNA"/>
</dbReference>
<gene>
    <name evidence="1" type="ORF">BVC80_1741g29</name>
</gene>
<name>A0A200QKS9_MACCD</name>
<keyword evidence="2" id="KW-1185">Reference proteome</keyword>
<dbReference type="Proteomes" id="UP000195402">
    <property type="component" value="Unassembled WGS sequence"/>
</dbReference>
<evidence type="ECO:0000313" key="2">
    <source>
        <dbReference type="Proteomes" id="UP000195402"/>
    </source>
</evidence>
<dbReference type="InParanoid" id="A0A200QKS9"/>
<proteinExistence type="predicted"/>